<organism evidence="3 4">
    <name type="scientific">Knipowitschia caucasica</name>
    <name type="common">Caucasian dwarf goby</name>
    <name type="synonym">Pomatoschistus caucasicus</name>
    <dbReference type="NCBI Taxonomy" id="637954"/>
    <lineage>
        <taxon>Eukaryota</taxon>
        <taxon>Metazoa</taxon>
        <taxon>Chordata</taxon>
        <taxon>Craniata</taxon>
        <taxon>Vertebrata</taxon>
        <taxon>Euteleostomi</taxon>
        <taxon>Actinopterygii</taxon>
        <taxon>Neopterygii</taxon>
        <taxon>Teleostei</taxon>
        <taxon>Neoteleostei</taxon>
        <taxon>Acanthomorphata</taxon>
        <taxon>Gobiaria</taxon>
        <taxon>Gobiiformes</taxon>
        <taxon>Gobioidei</taxon>
        <taxon>Gobiidae</taxon>
        <taxon>Gobiinae</taxon>
        <taxon>Knipowitschia</taxon>
    </lineage>
</organism>
<keyword evidence="2" id="KW-0732">Signal</keyword>
<evidence type="ECO:0000256" key="2">
    <source>
        <dbReference type="SAM" id="SignalP"/>
    </source>
</evidence>
<evidence type="ECO:0000313" key="4">
    <source>
        <dbReference type="Proteomes" id="UP001497482"/>
    </source>
</evidence>
<name>A0AAV2MI64_KNICA</name>
<reference evidence="3 4" key="1">
    <citation type="submission" date="2024-04" db="EMBL/GenBank/DDBJ databases">
        <authorList>
            <person name="Waldvogel A.-M."/>
            <person name="Schoenle A."/>
        </authorList>
    </citation>
    <scope>NUCLEOTIDE SEQUENCE [LARGE SCALE GENOMIC DNA]</scope>
</reference>
<feature type="signal peptide" evidence="2">
    <location>
        <begin position="1"/>
        <end position="21"/>
    </location>
</feature>
<feature type="region of interest" description="Disordered" evidence="1">
    <location>
        <begin position="71"/>
        <end position="104"/>
    </location>
</feature>
<dbReference type="AlphaFoldDB" id="A0AAV2MI64"/>
<protein>
    <recommendedName>
        <fullName evidence="5">Secreted protein</fullName>
    </recommendedName>
</protein>
<proteinExistence type="predicted"/>
<keyword evidence="4" id="KW-1185">Reference proteome</keyword>
<sequence length="147" mass="15941">MLSWQLALLLTDLLVPVDVPGHEQDPRSPGSPQIRAAGVGNTWNRREASLVRSAPGPPRWFPRVLPCSASLGPITDLPQRPLRKAQREAQQRASRPKLTVSTSRNNGASLRTAVSTVLCCAGPSDRVQTPYTSPVHPLCKALLLSPR</sequence>
<accession>A0AAV2MI64</accession>
<dbReference type="Proteomes" id="UP001497482">
    <property type="component" value="Chromosome 8"/>
</dbReference>
<evidence type="ECO:0000256" key="1">
    <source>
        <dbReference type="SAM" id="MobiDB-lite"/>
    </source>
</evidence>
<evidence type="ECO:0000313" key="3">
    <source>
        <dbReference type="EMBL" id="CAL1613015.1"/>
    </source>
</evidence>
<feature type="chain" id="PRO_5044010679" description="Secreted protein" evidence="2">
    <location>
        <begin position="22"/>
        <end position="147"/>
    </location>
</feature>
<evidence type="ECO:0008006" key="5">
    <source>
        <dbReference type="Google" id="ProtNLM"/>
    </source>
</evidence>
<dbReference type="EMBL" id="OZ035830">
    <property type="protein sequence ID" value="CAL1613015.1"/>
    <property type="molecule type" value="Genomic_DNA"/>
</dbReference>
<gene>
    <name evidence="3" type="ORF">KC01_LOCUS39283</name>
</gene>